<dbReference type="InterPro" id="IPR013538">
    <property type="entry name" value="ASHA1/2-like_C"/>
</dbReference>
<feature type="domain" description="Activator of Hsp90 ATPase homologue 1/2-like C-terminal" evidence="2">
    <location>
        <begin position="28"/>
        <end position="160"/>
    </location>
</feature>
<evidence type="ECO:0000313" key="4">
    <source>
        <dbReference type="Proteomes" id="UP001321486"/>
    </source>
</evidence>
<gene>
    <name evidence="3" type="ORF">GCM10025867_23180</name>
</gene>
<dbReference type="InterPro" id="IPR023393">
    <property type="entry name" value="START-like_dom_sf"/>
</dbReference>
<keyword evidence="4" id="KW-1185">Reference proteome</keyword>
<dbReference type="Proteomes" id="UP001321486">
    <property type="component" value="Chromosome"/>
</dbReference>
<organism evidence="3 4">
    <name type="scientific">Frondihabitans sucicola</name>
    <dbReference type="NCBI Taxonomy" id="1268041"/>
    <lineage>
        <taxon>Bacteria</taxon>
        <taxon>Bacillati</taxon>
        <taxon>Actinomycetota</taxon>
        <taxon>Actinomycetes</taxon>
        <taxon>Micrococcales</taxon>
        <taxon>Microbacteriaceae</taxon>
        <taxon>Frondihabitans</taxon>
    </lineage>
</organism>
<dbReference type="EMBL" id="AP027732">
    <property type="protein sequence ID" value="BDZ50077.1"/>
    <property type="molecule type" value="Genomic_DNA"/>
</dbReference>
<evidence type="ECO:0000313" key="3">
    <source>
        <dbReference type="EMBL" id="BDZ50077.1"/>
    </source>
</evidence>
<dbReference type="SUPFAM" id="SSF55961">
    <property type="entry name" value="Bet v1-like"/>
    <property type="match status" value="1"/>
</dbReference>
<sequence length="162" mass="17836">MSTTSPDPTIITAPDGVLSIDLERVVHAPVEAIWRAYTEPALVAQWLGPIGYTMEVLEYDVRVGGSWNFVHRSPNGDAYEFRGVFHDVQPLESITQTFEFLGAPGHASLEKVRFAPDAEGGTRIMSRSVHLTQEARDGHLAAGMEGGVREGYQRLDDLLETL</sequence>
<accession>A0ABN6XYG5</accession>
<comment type="similarity">
    <text evidence="1">Belongs to the AHA1 family.</text>
</comment>
<name>A0ABN6XYG5_9MICO</name>
<reference evidence="4" key="1">
    <citation type="journal article" date="2019" name="Int. J. Syst. Evol. Microbiol.">
        <title>The Global Catalogue of Microorganisms (GCM) 10K type strain sequencing project: providing services to taxonomists for standard genome sequencing and annotation.</title>
        <authorList>
            <consortium name="The Broad Institute Genomics Platform"/>
            <consortium name="The Broad Institute Genome Sequencing Center for Infectious Disease"/>
            <person name="Wu L."/>
            <person name="Ma J."/>
        </authorList>
    </citation>
    <scope>NUCLEOTIDE SEQUENCE [LARGE SCALE GENOMIC DNA]</scope>
    <source>
        <strain evidence="4">NBRC 108728</strain>
    </source>
</reference>
<evidence type="ECO:0000256" key="1">
    <source>
        <dbReference type="ARBA" id="ARBA00006817"/>
    </source>
</evidence>
<dbReference type="Pfam" id="PF08327">
    <property type="entry name" value="AHSA1"/>
    <property type="match status" value="1"/>
</dbReference>
<dbReference type="Gene3D" id="3.30.530.20">
    <property type="match status" value="1"/>
</dbReference>
<protein>
    <submittedName>
        <fullName evidence="3">Activator of HSP90 ATPase</fullName>
    </submittedName>
</protein>
<evidence type="ECO:0000259" key="2">
    <source>
        <dbReference type="Pfam" id="PF08327"/>
    </source>
</evidence>
<proteinExistence type="inferred from homology"/>
<dbReference type="CDD" id="cd07826">
    <property type="entry name" value="SRPBCC_CalC_Aha1-like_9"/>
    <property type="match status" value="1"/>
</dbReference>
<dbReference type="RefSeq" id="WP_286343193.1">
    <property type="nucleotide sequence ID" value="NZ_AP027732.1"/>
</dbReference>